<feature type="domain" description="MRB1590-like C-terminal" evidence="3">
    <location>
        <begin position="462"/>
        <end position="559"/>
    </location>
</feature>
<keyword evidence="5" id="KW-1185">Reference proteome</keyword>
<evidence type="ECO:0000259" key="2">
    <source>
        <dbReference type="Pfam" id="PF20446"/>
    </source>
</evidence>
<dbReference type="InterPro" id="IPR049069">
    <property type="entry name" value="MRB1590-like_C"/>
</dbReference>
<evidence type="ECO:0000259" key="1">
    <source>
        <dbReference type="Pfam" id="PF09818"/>
    </source>
</evidence>
<dbReference type="EMBL" id="BJYM01000002">
    <property type="protein sequence ID" value="GEN85725.1"/>
    <property type="molecule type" value="Genomic_DNA"/>
</dbReference>
<dbReference type="PANTHER" id="PTHR38149">
    <property type="entry name" value="ATPASE"/>
    <property type="match status" value="1"/>
</dbReference>
<comment type="caution">
    <text evidence="4">The sequence shown here is derived from an EMBL/GenBank/DDBJ whole genome shotgun (WGS) entry which is preliminary data.</text>
</comment>
<reference evidence="4 5" key="1">
    <citation type="submission" date="2019-07" db="EMBL/GenBank/DDBJ databases">
        <title>Whole genome shotgun sequence of Oceanobacillus sojae NBRC 105379.</title>
        <authorList>
            <person name="Hosoyama A."/>
            <person name="Uohara A."/>
            <person name="Ohji S."/>
            <person name="Ichikawa N."/>
        </authorList>
    </citation>
    <scope>NUCLEOTIDE SEQUENCE [LARGE SCALE GENOMIC DNA]</scope>
    <source>
        <strain evidence="4 5">NBRC 105379</strain>
    </source>
</reference>
<feature type="domain" description="ATPase of the ABC class N-terminal" evidence="2">
    <location>
        <begin position="1"/>
        <end position="161"/>
    </location>
</feature>
<dbReference type="InterPro" id="IPR046833">
    <property type="entry name" value="ABC_N"/>
</dbReference>
<gene>
    <name evidence="4" type="ORF">OSO01_04640</name>
</gene>
<dbReference type="Pfam" id="PF09818">
    <property type="entry name" value="ABC_ATPase"/>
    <property type="match status" value="1"/>
</dbReference>
<feature type="domain" description="ATPase of the ABC class C-terminal" evidence="1">
    <location>
        <begin position="166"/>
        <end position="444"/>
    </location>
</feature>
<dbReference type="AlphaFoldDB" id="A0A511ZE51"/>
<dbReference type="InterPro" id="IPR046834">
    <property type="entry name" value="ABC_ATPase_C"/>
</dbReference>
<dbReference type="PANTHER" id="PTHR38149:SF1">
    <property type="entry name" value="ATPASE"/>
    <property type="match status" value="1"/>
</dbReference>
<evidence type="ECO:0000259" key="3">
    <source>
        <dbReference type="Pfam" id="PF21117"/>
    </source>
</evidence>
<name>A0A511ZE51_9BACI</name>
<dbReference type="InterPro" id="IPR027417">
    <property type="entry name" value="P-loop_NTPase"/>
</dbReference>
<dbReference type="InterPro" id="IPR019195">
    <property type="entry name" value="ABC_ATPase_put"/>
</dbReference>
<evidence type="ECO:0000313" key="4">
    <source>
        <dbReference type="EMBL" id="GEN85725.1"/>
    </source>
</evidence>
<protein>
    <submittedName>
        <fullName evidence="4">ATPase</fullName>
    </submittedName>
</protein>
<dbReference type="STRING" id="582851.GCA_900162665_02694"/>
<dbReference type="SUPFAM" id="SSF52540">
    <property type="entry name" value="P-loop containing nucleoside triphosphate hydrolases"/>
    <property type="match status" value="1"/>
</dbReference>
<evidence type="ECO:0000313" key="5">
    <source>
        <dbReference type="Proteomes" id="UP000321558"/>
    </source>
</evidence>
<organism evidence="4 5">
    <name type="scientific">Oceanobacillus sojae</name>
    <dbReference type="NCBI Taxonomy" id="582851"/>
    <lineage>
        <taxon>Bacteria</taxon>
        <taxon>Bacillati</taxon>
        <taxon>Bacillota</taxon>
        <taxon>Bacilli</taxon>
        <taxon>Bacillales</taxon>
        <taxon>Bacillaceae</taxon>
        <taxon>Oceanobacillus</taxon>
    </lineage>
</organism>
<accession>A0A511ZE51</accession>
<dbReference type="RefSeq" id="WP_147208229.1">
    <property type="nucleotide sequence ID" value="NZ_BJYM01000002.1"/>
</dbReference>
<dbReference type="OrthoDB" id="9809999at2"/>
<dbReference type="Pfam" id="PF20446">
    <property type="entry name" value="ABC_N"/>
    <property type="match status" value="1"/>
</dbReference>
<proteinExistence type="predicted"/>
<dbReference type="Pfam" id="PF21117">
    <property type="entry name" value="MRB1590_C"/>
    <property type="match status" value="1"/>
</dbReference>
<sequence length="565" mass="62440">MNRLKNSLLQIDRKSYKSYKQIAGSYTYPRYTLHIDYVQGDPFASPSRIRVVIPEKERHVAAEWLETKARRIAVEDAFARVVGKAVNQNKIFIKGSGKSGIVAFDGPGQEILERTAVSVTKKEITVCLSAGLPANGRSINGKEAVKLFNQAIPGLLEDSVFQILDKDIEKTVQLADQQEAIWKAMKVNNWVSFIANGSILPRKSGVSDLPAKGAVAFKSPEEDEVELELPHDKIVKGMAVKKGVTLITGGGYHGKSTLLQAIERGVYPHCEGDGREFICTDPSAVKIRAEDGREISSVNISPFISNLPHGKGTTSFSTSNASGSTSQAANVMEALEVGAETLLIDEDTSATNFMIRDSRMQKLIDQKNEPITPFIHRIRQLVDEAGKSVILVTGGSGDYFSVADTVILMEEYKPKNVTLRAKQIIKEEPIAHSNVEPADFTSLKNRQLSASTFSKQTDKRFKIQAKGQFQILFGKEPITFAYTEQLTDSSQTRMIAEIIQYLYRNAGKNFSSFEALIEHIDDKMDQGLEKLTKSNGKHPGDLARPRKNEIAAVLNRMRSGVFLTE</sequence>
<dbReference type="Proteomes" id="UP000321558">
    <property type="component" value="Unassembled WGS sequence"/>
</dbReference>